<dbReference type="PANTHER" id="PTHR42646">
    <property type="entry name" value="FLAP ENDONUCLEASE XNI"/>
    <property type="match status" value="1"/>
</dbReference>
<reference evidence="14" key="1">
    <citation type="journal article" date="2020" name="mSystems">
        <title>Genome- and Community-Level Interaction Insights into Carbon Utilization and Element Cycling Functions of Hydrothermarchaeota in Hydrothermal Sediment.</title>
        <authorList>
            <person name="Zhou Z."/>
            <person name="Liu Y."/>
            <person name="Xu W."/>
            <person name="Pan J."/>
            <person name="Luo Z.H."/>
            <person name="Li M."/>
        </authorList>
    </citation>
    <scope>NUCLEOTIDE SEQUENCE [LARGE SCALE GENOMIC DNA]</scope>
    <source>
        <strain evidence="14">HyVt-369</strain>
    </source>
</reference>
<dbReference type="InterPro" id="IPR020045">
    <property type="entry name" value="DNA_polI_H3TH"/>
</dbReference>
<keyword evidence="7" id="KW-0227">DNA damage</keyword>
<evidence type="ECO:0000256" key="7">
    <source>
        <dbReference type="ARBA" id="ARBA00022763"/>
    </source>
</evidence>
<dbReference type="Gene3D" id="1.20.1060.10">
    <property type="entry name" value="Taq DNA Polymerase, Chain T, domain 4"/>
    <property type="match status" value="1"/>
</dbReference>
<dbReference type="InterPro" id="IPR020046">
    <property type="entry name" value="5-3_exonucl_a-hlix_arch_N"/>
</dbReference>
<keyword evidence="5" id="KW-0235">DNA replication</keyword>
<dbReference type="GO" id="GO:0017108">
    <property type="term" value="F:5'-flap endonuclease activity"/>
    <property type="evidence" value="ECO:0007669"/>
    <property type="project" value="InterPro"/>
</dbReference>
<evidence type="ECO:0000313" key="14">
    <source>
        <dbReference type="EMBL" id="HEB13455.1"/>
    </source>
</evidence>
<keyword evidence="4" id="KW-0548">Nucleotidyltransferase</keyword>
<evidence type="ECO:0000256" key="10">
    <source>
        <dbReference type="ARBA" id="ARBA00023125"/>
    </source>
</evidence>
<dbReference type="EC" id="2.7.7.7" evidence="2"/>
<proteinExistence type="inferred from homology"/>
<dbReference type="CDD" id="cd09898">
    <property type="entry name" value="H3TH_53EXO"/>
    <property type="match status" value="1"/>
</dbReference>
<evidence type="ECO:0000256" key="12">
    <source>
        <dbReference type="ARBA" id="ARBA00049244"/>
    </source>
</evidence>
<keyword evidence="3" id="KW-0808">Transferase</keyword>
<dbReference type="PRINTS" id="PR00868">
    <property type="entry name" value="DNAPOLI"/>
</dbReference>
<keyword evidence="8" id="KW-0378">Hydrolase</keyword>
<feature type="non-terminal residue" evidence="14">
    <location>
        <position position="520"/>
    </location>
</feature>
<dbReference type="SMART" id="SM00475">
    <property type="entry name" value="53EXOc"/>
    <property type="match status" value="1"/>
</dbReference>
<keyword evidence="6" id="KW-0540">Nuclease</keyword>
<dbReference type="Gene3D" id="3.30.70.370">
    <property type="match status" value="1"/>
</dbReference>
<dbReference type="Gene3D" id="3.40.50.1010">
    <property type="entry name" value="5'-nuclease"/>
    <property type="match status" value="1"/>
</dbReference>
<evidence type="ECO:0000256" key="2">
    <source>
        <dbReference type="ARBA" id="ARBA00012417"/>
    </source>
</evidence>
<name>A0A7C1SPN6_UNCC3</name>
<dbReference type="InterPro" id="IPR038969">
    <property type="entry name" value="FEN"/>
</dbReference>
<accession>A0A7C1SPN6</accession>
<feature type="domain" description="5'-3' exonuclease" evidence="13">
    <location>
        <begin position="6"/>
        <end position="271"/>
    </location>
</feature>
<dbReference type="PANTHER" id="PTHR42646:SF2">
    <property type="entry name" value="5'-3' EXONUCLEASE FAMILY PROTEIN"/>
    <property type="match status" value="1"/>
</dbReference>
<dbReference type="Pfam" id="PF02739">
    <property type="entry name" value="5_3_exonuc_N"/>
    <property type="match status" value="1"/>
</dbReference>
<sequence>MKPKKKRLLVIDANSLIHRAYHALPPLTTSKGQQVNAVFGFLSVLFKTIKEIQPSYIAAAFDTAAPTKRLEKFKEYKAKRVRADDELYEQMPLVKEALDAFGIMYFEKDGYEADDVIGTIAKRTAKSKEIETIILTGDADAFQLVDETTKVYTMGKGFQDASLYGEKEVKARLGGISPSQVVDYKGLRGDPSDNIPGVKGVGDKTAVQLLLQCGSMEGLYKALKKDELKDVRPAALTALTKYKEDAFMSRDLARIDLDVPIEMPIEDLVWDITKAKEANEYLSRMGFRSLQSRFADLKGEKAEEVSPGDLIERIEKLREDEVFSKEIYELELKLIPVLRAMEKAGIKIDKKHFAGLKKEISKEITKLEAKIYKKSGQEFNINSSKQLSEVLFEKLELSPKGLKKTPGGVISIAAGELEKLQGEHKIIEDLLLYRELRKMYTTYITPLPGMTDSNNRIHTNFDQLGTATGRLSSSSPNLQNIPVLGDWGSRIRKGFVAEKGYKFLSFDYSQMELRLAAHVA</sequence>
<protein>
    <recommendedName>
        <fullName evidence="2">DNA-directed DNA polymerase</fullName>
        <ecNumber evidence="2">2.7.7.7</ecNumber>
    </recommendedName>
</protein>
<dbReference type="SUPFAM" id="SSF56672">
    <property type="entry name" value="DNA/RNA polymerases"/>
    <property type="match status" value="1"/>
</dbReference>
<dbReference type="GO" id="GO:0003677">
    <property type="term" value="F:DNA binding"/>
    <property type="evidence" value="ECO:0007669"/>
    <property type="project" value="UniProtKB-KW"/>
</dbReference>
<keyword evidence="11" id="KW-0234">DNA repair</keyword>
<dbReference type="InterPro" id="IPR002421">
    <property type="entry name" value="5-3_exonuclease"/>
</dbReference>
<dbReference type="Gene3D" id="1.10.150.20">
    <property type="entry name" value="5' to 3' exonuclease, C-terminal subdomain"/>
    <property type="match status" value="1"/>
</dbReference>
<comment type="similarity">
    <text evidence="1">Belongs to the DNA polymerase type-A family.</text>
</comment>
<evidence type="ECO:0000256" key="6">
    <source>
        <dbReference type="ARBA" id="ARBA00022722"/>
    </source>
</evidence>
<dbReference type="Pfam" id="PF01367">
    <property type="entry name" value="5_3_exonuc"/>
    <property type="match status" value="1"/>
</dbReference>
<dbReference type="Pfam" id="PF00476">
    <property type="entry name" value="DNA_pol_A"/>
    <property type="match status" value="1"/>
</dbReference>
<dbReference type="InterPro" id="IPR002298">
    <property type="entry name" value="DNA_polymerase_A"/>
</dbReference>
<organism evidence="14">
    <name type="scientific">candidate division CPR3 bacterium</name>
    <dbReference type="NCBI Taxonomy" id="2268181"/>
    <lineage>
        <taxon>Bacteria</taxon>
        <taxon>Bacteria division CPR3</taxon>
    </lineage>
</organism>
<keyword evidence="10" id="KW-0238">DNA-binding</keyword>
<dbReference type="InterPro" id="IPR001098">
    <property type="entry name" value="DNA-dir_DNA_pol_A_palm_dom"/>
</dbReference>
<dbReference type="CDD" id="cd09859">
    <property type="entry name" value="PIN_53EXO"/>
    <property type="match status" value="1"/>
</dbReference>
<dbReference type="GO" id="GO:0006281">
    <property type="term" value="P:DNA repair"/>
    <property type="evidence" value="ECO:0007669"/>
    <property type="project" value="UniProtKB-KW"/>
</dbReference>
<comment type="catalytic activity">
    <reaction evidence="12">
        <text>DNA(n) + a 2'-deoxyribonucleoside 5'-triphosphate = DNA(n+1) + diphosphate</text>
        <dbReference type="Rhea" id="RHEA:22508"/>
        <dbReference type="Rhea" id="RHEA-COMP:17339"/>
        <dbReference type="Rhea" id="RHEA-COMP:17340"/>
        <dbReference type="ChEBI" id="CHEBI:33019"/>
        <dbReference type="ChEBI" id="CHEBI:61560"/>
        <dbReference type="ChEBI" id="CHEBI:173112"/>
        <dbReference type="EC" id="2.7.7.7"/>
    </reaction>
</comment>
<evidence type="ECO:0000256" key="9">
    <source>
        <dbReference type="ARBA" id="ARBA00022932"/>
    </source>
</evidence>
<dbReference type="FunFam" id="1.20.1060.10:FF:000001">
    <property type="entry name" value="DNA polymerase I"/>
    <property type="match status" value="1"/>
</dbReference>
<dbReference type="SUPFAM" id="SSF47807">
    <property type="entry name" value="5' to 3' exonuclease, C-terminal subdomain"/>
    <property type="match status" value="1"/>
</dbReference>
<dbReference type="InterPro" id="IPR008918">
    <property type="entry name" value="HhH2"/>
</dbReference>
<evidence type="ECO:0000256" key="3">
    <source>
        <dbReference type="ARBA" id="ARBA00022679"/>
    </source>
</evidence>
<dbReference type="InterPro" id="IPR043502">
    <property type="entry name" value="DNA/RNA_pol_sf"/>
</dbReference>
<evidence type="ECO:0000256" key="1">
    <source>
        <dbReference type="ARBA" id="ARBA00007705"/>
    </source>
</evidence>
<dbReference type="GO" id="GO:0033567">
    <property type="term" value="P:DNA replication, Okazaki fragment processing"/>
    <property type="evidence" value="ECO:0007669"/>
    <property type="project" value="InterPro"/>
</dbReference>
<evidence type="ECO:0000256" key="11">
    <source>
        <dbReference type="ARBA" id="ARBA00023204"/>
    </source>
</evidence>
<evidence type="ECO:0000259" key="13">
    <source>
        <dbReference type="SMART" id="SM00475"/>
    </source>
</evidence>
<keyword evidence="9" id="KW-0239">DNA-directed DNA polymerase</keyword>
<evidence type="ECO:0000256" key="4">
    <source>
        <dbReference type="ARBA" id="ARBA00022695"/>
    </source>
</evidence>
<dbReference type="GO" id="GO:0003887">
    <property type="term" value="F:DNA-directed DNA polymerase activity"/>
    <property type="evidence" value="ECO:0007669"/>
    <property type="project" value="UniProtKB-KW"/>
</dbReference>
<gene>
    <name evidence="14" type="ORF">ENI13_00570</name>
</gene>
<dbReference type="AlphaFoldDB" id="A0A7C1SPN6"/>
<dbReference type="InterPro" id="IPR036279">
    <property type="entry name" value="5-3_exonuclease_C_sf"/>
</dbReference>
<dbReference type="Proteomes" id="UP000885695">
    <property type="component" value="Unassembled WGS sequence"/>
</dbReference>
<dbReference type="SUPFAM" id="SSF88723">
    <property type="entry name" value="PIN domain-like"/>
    <property type="match status" value="1"/>
</dbReference>
<evidence type="ECO:0000256" key="8">
    <source>
        <dbReference type="ARBA" id="ARBA00022801"/>
    </source>
</evidence>
<dbReference type="SMART" id="SM00279">
    <property type="entry name" value="HhH2"/>
    <property type="match status" value="1"/>
</dbReference>
<dbReference type="InterPro" id="IPR029060">
    <property type="entry name" value="PIN-like_dom_sf"/>
</dbReference>
<dbReference type="GO" id="GO:0008409">
    <property type="term" value="F:5'-3' exonuclease activity"/>
    <property type="evidence" value="ECO:0007669"/>
    <property type="project" value="InterPro"/>
</dbReference>
<dbReference type="EMBL" id="DRHL01000026">
    <property type="protein sequence ID" value="HEB13455.1"/>
    <property type="molecule type" value="Genomic_DNA"/>
</dbReference>
<comment type="caution">
    <text evidence="14">The sequence shown here is derived from an EMBL/GenBank/DDBJ whole genome shotgun (WGS) entry which is preliminary data.</text>
</comment>
<dbReference type="FunFam" id="1.10.150.20:FF:000003">
    <property type="entry name" value="DNA polymerase I"/>
    <property type="match status" value="1"/>
</dbReference>
<evidence type="ECO:0000256" key="5">
    <source>
        <dbReference type="ARBA" id="ARBA00022705"/>
    </source>
</evidence>